<gene>
    <name evidence="3" type="ORF">J8273_0402</name>
</gene>
<accession>A0A8J6E513</accession>
<proteinExistence type="predicted"/>
<keyword evidence="4" id="KW-1185">Reference proteome</keyword>
<dbReference type="Proteomes" id="UP000717585">
    <property type="component" value="Unassembled WGS sequence"/>
</dbReference>
<keyword evidence="3" id="KW-0396">Initiation factor</keyword>
<feature type="compositionally biased region" description="Acidic residues" evidence="1">
    <location>
        <begin position="27"/>
        <end position="38"/>
    </location>
</feature>
<evidence type="ECO:0000259" key="2">
    <source>
        <dbReference type="PROSITE" id="PS51823"/>
    </source>
</evidence>
<evidence type="ECO:0000313" key="4">
    <source>
        <dbReference type="Proteomes" id="UP000717585"/>
    </source>
</evidence>
<feature type="compositionally biased region" description="Basic and acidic residues" evidence="1">
    <location>
        <begin position="71"/>
        <end position="85"/>
    </location>
</feature>
<dbReference type="AlphaFoldDB" id="A0A8J6E513"/>
<dbReference type="Gene3D" id="1.25.40.10">
    <property type="entry name" value="Tetratricopeptide repeat domain"/>
    <property type="match status" value="1"/>
</dbReference>
<dbReference type="OrthoDB" id="1414216at2759"/>
<feature type="compositionally biased region" description="Basic residues" evidence="1">
    <location>
        <begin position="86"/>
        <end position="98"/>
    </location>
</feature>
<dbReference type="InterPro" id="IPR011990">
    <property type="entry name" value="TPR-like_helical_dom_sf"/>
</dbReference>
<dbReference type="PROSITE" id="PS51823">
    <property type="entry name" value="CLU"/>
    <property type="match status" value="1"/>
</dbReference>
<protein>
    <submittedName>
        <fullName evidence="3">Translation initiation factor eIF3 subunit 135</fullName>
    </submittedName>
</protein>
<evidence type="ECO:0000313" key="3">
    <source>
        <dbReference type="EMBL" id="KAG9395182.1"/>
    </source>
</evidence>
<sequence>MGCGASSAEIQDVEQLDHQSNFAPEEVPSDEPIADEAADQTIQVKDAPIRTETAVPAASNTAKNAPSSPAKQEKNVKPSKKEKPQKTKPVKGKARAGKGRREPSVPSLPEPAMPEPEPEHTGPTLSLDMSVLEQLAEQAGAKASEFTLYVHSPNDVSALEVKIPSNMARLEKLGQIAVELFGPSDCILVSDDFEPINSDAAVTEAVESGVLRVLTTFMLWPEARHVPVIAGSPWVGRAVTVRDMEEGEARVEAARALRADFLAACEALVTSIPTLEPLSSRESGPVYAKDGIVCRDVSTWYAEAAAELRAHDALLTVPGVAPVPMAIVDVLPRRYLCTTVDPSPATMVCGSITKGAMIVTPDDAAAEVLTVVCDALDIAQAGKTDLFGNTALLPASNFAAYRTPHGLVLEGTASLLTPVGAGWARPELQATYGGSDATREGFVRYTSLEPTACDICGRLIEEYEYLKGSHGGNEFDVCTECHSAGKHRNVIPDAKLTRYKVPTSMREVYWKNEETGVVMATRPIELTPVQPESAESAADLQAAVEKAVADFLDDLLAAPKPYYTDAELIAAMHARGIPMSALGLIASNEVDLHAREMALRQMFGRTLRAFLRAQGELVDAETVAQTLNDLFTGLPGDVWAFIEDHSGSHYGFELTPEHRRPLFASALVHVSCGILGVTLDDSTVDYSADSPITAQAVTAPAARVKGDVVPAHFIARPLDAVDRALAVDEKGQNARWYVAGTEEREMATDILRKAAADPMATDEVALALADQLRSRHAESGRPEYSRWNRCANVPESDLSLEATALYDTVVQSTRARLHSTAPDYLSAAVTYALAMRGLAHLDEAGPSFLDRALGRLEPAVGFQHPLVAALYSELSVAYHEADNLDAALDAGRRAAVAAFYTLGPTHPMLQTVSRQFYTLETFAASGLDELSLTDAVARIEASVDEDEDSL</sequence>
<reference evidence="3" key="1">
    <citation type="submission" date="2021-05" db="EMBL/GenBank/DDBJ databases">
        <title>A free-living protist that lacks canonical eukaryotic 1 DNA replication and segregation systems.</title>
        <authorList>
            <person name="Salas-Leiva D.E."/>
            <person name="Tromer E.C."/>
            <person name="Curtis B.A."/>
            <person name="Jerlstrom-Hultqvist J."/>
            <person name="Kolisko M."/>
            <person name="Yi Z."/>
            <person name="Salas-Leiva J.S."/>
            <person name="Gallot-Lavallee L."/>
            <person name="Kops G.J.P.L."/>
            <person name="Archibald J.M."/>
            <person name="Simpson A.G.B."/>
            <person name="Roger A.J."/>
        </authorList>
    </citation>
    <scope>NUCLEOTIDE SEQUENCE</scope>
    <source>
        <strain evidence="3">BICM</strain>
    </source>
</reference>
<comment type="caution">
    <text evidence="3">The sequence shown here is derived from an EMBL/GenBank/DDBJ whole genome shotgun (WGS) entry which is preliminary data.</text>
</comment>
<name>A0A8J6E513_9EUKA</name>
<organism evidence="3 4">
    <name type="scientific">Carpediemonas membranifera</name>
    <dbReference type="NCBI Taxonomy" id="201153"/>
    <lineage>
        <taxon>Eukaryota</taxon>
        <taxon>Metamonada</taxon>
        <taxon>Carpediemonas-like organisms</taxon>
        <taxon>Carpediemonas</taxon>
    </lineage>
</organism>
<feature type="region of interest" description="Disordered" evidence="1">
    <location>
        <begin position="1"/>
        <end position="124"/>
    </location>
</feature>
<dbReference type="EMBL" id="JAHDYR010000012">
    <property type="protein sequence ID" value="KAG9395182.1"/>
    <property type="molecule type" value="Genomic_DNA"/>
</dbReference>
<feature type="compositionally biased region" description="Pro residues" evidence="1">
    <location>
        <begin position="106"/>
        <end position="115"/>
    </location>
</feature>
<evidence type="ECO:0000256" key="1">
    <source>
        <dbReference type="SAM" id="MobiDB-lite"/>
    </source>
</evidence>
<dbReference type="InterPro" id="IPR025697">
    <property type="entry name" value="CLU_dom"/>
</dbReference>
<dbReference type="GO" id="GO:0003743">
    <property type="term" value="F:translation initiation factor activity"/>
    <property type="evidence" value="ECO:0007669"/>
    <property type="project" value="UniProtKB-KW"/>
</dbReference>
<feature type="compositionally biased region" description="Polar residues" evidence="1">
    <location>
        <begin position="58"/>
        <end position="70"/>
    </location>
</feature>
<feature type="domain" description="Clu" evidence="2">
    <location>
        <begin position="204"/>
        <end position="420"/>
    </location>
</feature>
<keyword evidence="3" id="KW-0648">Protein biosynthesis</keyword>